<protein>
    <submittedName>
        <fullName evidence="2">Uncharacterized protein</fullName>
    </submittedName>
</protein>
<organism evidence="2 3">
    <name type="scientific">Arthrobacter glacialis</name>
    <dbReference type="NCBI Taxonomy" id="1664"/>
    <lineage>
        <taxon>Bacteria</taxon>
        <taxon>Bacillati</taxon>
        <taxon>Actinomycetota</taxon>
        <taxon>Actinomycetes</taxon>
        <taxon>Micrococcales</taxon>
        <taxon>Micrococcaceae</taxon>
        <taxon>Arthrobacter</taxon>
    </lineage>
</organism>
<sequence length="191" mass="20339">MTDARPALKHSRTNAADVPAAAGPDGSTGMSVSPAEPKGATDRDTTATKHLTAQDEGYFAAALELFTLPRFSELGCENDSSLRRYMNVGKLPTCKFWGRYGLCLAEAGADGKDPGAVDEGVSGALVQLDVAMDGLDTKRYDAPRINGCYEPLVSEYELERWAKGTYFGSGSSRHSSIAMAPSQKLNVLVRG</sequence>
<reference evidence="2 3" key="1">
    <citation type="submission" date="2018-01" db="EMBL/GenBank/DDBJ databases">
        <title>Arthrobacter sp. nov., from glaciers in China.</title>
        <authorList>
            <person name="Liu Q."/>
            <person name="Xin Y.-H."/>
        </authorList>
    </citation>
    <scope>NUCLEOTIDE SEQUENCE [LARGE SCALE GENOMIC DNA]</scope>
    <source>
        <strain evidence="2 3">HLT2-12-2</strain>
    </source>
</reference>
<proteinExistence type="predicted"/>
<feature type="region of interest" description="Disordered" evidence="1">
    <location>
        <begin position="1"/>
        <end position="45"/>
    </location>
</feature>
<accession>A0A2S3ZWA4</accession>
<evidence type="ECO:0000313" key="2">
    <source>
        <dbReference type="EMBL" id="POH73470.1"/>
    </source>
</evidence>
<name>A0A2S3ZWA4_ARTGL</name>
<dbReference type="AlphaFoldDB" id="A0A2S3ZWA4"/>
<dbReference type="EMBL" id="PPXC01000007">
    <property type="protein sequence ID" value="POH73470.1"/>
    <property type="molecule type" value="Genomic_DNA"/>
</dbReference>
<gene>
    <name evidence="2" type="ORF">CVS27_11220</name>
</gene>
<evidence type="ECO:0000313" key="3">
    <source>
        <dbReference type="Proteomes" id="UP000237061"/>
    </source>
</evidence>
<dbReference type="Proteomes" id="UP000237061">
    <property type="component" value="Unassembled WGS sequence"/>
</dbReference>
<feature type="compositionally biased region" description="Low complexity" evidence="1">
    <location>
        <begin position="15"/>
        <end position="25"/>
    </location>
</feature>
<keyword evidence="3" id="KW-1185">Reference proteome</keyword>
<evidence type="ECO:0000256" key="1">
    <source>
        <dbReference type="SAM" id="MobiDB-lite"/>
    </source>
</evidence>
<comment type="caution">
    <text evidence="2">The sequence shown here is derived from an EMBL/GenBank/DDBJ whole genome shotgun (WGS) entry which is preliminary data.</text>
</comment>